<dbReference type="OrthoDB" id="384891at2"/>
<dbReference type="HOGENOM" id="CLU_083287_29_1_9"/>
<feature type="domain" description="HTH marR-type" evidence="4">
    <location>
        <begin position="4"/>
        <end position="139"/>
    </location>
</feature>
<keyword evidence="2" id="KW-0238">DNA-binding</keyword>
<evidence type="ECO:0000256" key="1">
    <source>
        <dbReference type="ARBA" id="ARBA00023015"/>
    </source>
</evidence>
<dbReference type="PANTHER" id="PTHR42756:SF1">
    <property type="entry name" value="TRANSCRIPTIONAL REPRESSOR OF EMRAB OPERON"/>
    <property type="match status" value="1"/>
</dbReference>
<dbReference type="Gene3D" id="1.10.10.10">
    <property type="entry name" value="Winged helix-like DNA-binding domain superfamily/Winged helix DNA-binding domain"/>
    <property type="match status" value="1"/>
</dbReference>
<dbReference type="Proteomes" id="UP000019426">
    <property type="component" value="Chromosome M2/40_rep2"/>
</dbReference>
<dbReference type="PRINTS" id="PR00598">
    <property type="entry name" value="HTHMARR"/>
</dbReference>
<evidence type="ECO:0000259" key="4">
    <source>
        <dbReference type="PROSITE" id="PS50995"/>
    </source>
</evidence>
<dbReference type="Pfam" id="PF12802">
    <property type="entry name" value="MarR_2"/>
    <property type="match status" value="1"/>
</dbReference>
<keyword evidence="1" id="KW-0805">Transcription regulation</keyword>
<dbReference type="KEGG" id="clt:CM240_3089"/>
<evidence type="ECO:0000256" key="2">
    <source>
        <dbReference type="ARBA" id="ARBA00023125"/>
    </source>
</evidence>
<name>W6RZX1_9CLOT</name>
<dbReference type="InterPro" id="IPR036388">
    <property type="entry name" value="WH-like_DNA-bd_sf"/>
</dbReference>
<dbReference type="EMBL" id="HG917869">
    <property type="protein sequence ID" value="CDM70206.1"/>
    <property type="molecule type" value="Genomic_DNA"/>
</dbReference>
<protein>
    <submittedName>
        <fullName evidence="5">Transcriptional regulator, MarR family</fullName>
    </submittedName>
</protein>
<dbReference type="GO" id="GO:0003677">
    <property type="term" value="F:DNA binding"/>
    <property type="evidence" value="ECO:0007669"/>
    <property type="project" value="UniProtKB-KW"/>
</dbReference>
<reference evidence="5 6" key="1">
    <citation type="submission" date="2013-11" db="EMBL/GenBank/DDBJ databases">
        <title>Complete genome sequence of Clostridum sp. M2/40.</title>
        <authorList>
            <person name="Wibberg D."/>
            <person name="Puehler A."/>
            <person name="Schlueter A."/>
        </authorList>
    </citation>
    <scope>NUCLEOTIDE SEQUENCE [LARGE SCALE GENOMIC DNA]</scope>
    <source>
        <strain evidence="6">M2/40</strain>
    </source>
</reference>
<dbReference type="AlphaFoldDB" id="W6RZX1"/>
<organism evidence="5 6">
    <name type="scientific">Clostridium bornimense</name>
    <dbReference type="NCBI Taxonomy" id="1216932"/>
    <lineage>
        <taxon>Bacteria</taxon>
        <taxon>Bacillati</taxon>
        <taxon>Bacillota</taxon>
        <taxon>Clostridia</taxon>
        <taxon>Eubacteriales</taxon>
        <taxon>Clostridiaceae</taxon>
        <taxon>Clostridium</taxon>
    </lineage>
</organism>
<dbReference type="RefSeq" id="WP_044040346.1">
    <property type="nucleotide sequence ID" value="NZ_HG917869.1"/>
</dbReference>
<evidence type="ECO:0000256" key="3">
    <source>
        <dbReference type="ARBA" id="ARBA00023163"/>
    </source>
</evidence>
<dbReference type="PROSITE" id="PS50995">
    <property type="entry name" value="HTH_MARR_2"/>
    <property type="match status" value="1"/>
</dbReference>
<sequence>MNRDFHIGKEIDILSNKFKRVINHKISKYGVTGIQGKIIGFIKFESVKRDVFQKDIEEEFDIRRSSVTSVITLLEKKGYVRRVSVLKDARLKKLVLTEKGLELHSKVHNDIDDFENYVKDELTEDEMNLFIDILNRVNKRIEE</sequence>
<keyword evidence="3" id="KW-0804">Transcription</keyword>
<dbReference type="SUPFAM" id="SSF46785">
    <property type="entry name" value="Winged helix' DNA-binding domain"/>
    <property type="match status" value="1"/>
</dbReference>
<keyword evidence="6" id="KW-1185">Reference proteome</keyword>
<dbReference type="eggNOG" id="COG1846">
    <property type="taxonomic scope" value="Bacteria"/>
</dbReference>
<accession>W6RZX1</accession>
<evidence type="ECO:0000313" key="6">
    <source>
        <dbReference type="Proteomes" id="UP000019426"/>
    </source>
</evidence>
<proteinExistence type="predicted"/>
<dbReference type="PANTHER" id="PTHR42756">
    <property type="entry name" value="TRANSCRIPTIONAL REGULATOR, MARR"/>
    <property type="match status" value="1"/>
</dbReference>
<dbReference type="InterPro" id="IPR036390">
    <property type="entry name" value="WH_DNA-bd_sf"/>
</dbReference>
<gene>
    <name evidence="5" type="ORF">CM240_3089</name>
</gene>
<dbReference type="SMART" id="SM00347">
    <property type="entry name" value="HTH_MARR"/>
    <property type="match status" value="1"/>
</dbReference>
<dbReference type="GO" id="GO:0003700">
    <property type="term" value="F:DNA-binding transcription factor activity"/>
    <property type="evidence" value="ECO:0007669"/>
    <property type="project" value="InterPro"/>
</dbReference>
<evidence type="ECO:0000313" key="5">
    <source>
        <dbReference type="EMBL" id="CDM70206.1"/>
    </source>
</evidence>
<dbReference type="InterPro" id="IPR000835">
    <property type="entry name" value="HTH_MarR-typ"/>
</dbReference>
<dbReference type="PATRIC" id="fig|1216932.3.peg.3056"/>
<dbReference type="STRING" id="1216932.CM240_3089"/>